<evidence type="ECO:0000259" key="3">
    <source>
        <dbReference type="Pfam" id="PF24883"/>
    </source>
</evidence>
<keyword evidence="5" id="KW-1185">Reference proteome</keyword>
<evidence type="ECO:0000256" key="2">
    <source>
        <dbReference type="SAM" id="MobiDB-lite"/>
    </source>
</evidence>
<evidence type="ECO:0000313" key="5">
    <source>
        <dbReference type="Proteomes" id="UP000001861"/>
    </source>
</evidence>
<name>A8N7U9_COPC7</name>
<dbReference type="RefSeq" id="XP_001830905.2">
    <property type="nucleotide sequence ID" value="XM_001830853.2"/>
</dbReference>
<feature type="region of interest" description="Disordered" evidence="2">
    <location>
        <begin position="1"/>
        <end position="20"/>
    </location>
</feature>
<dbReference type="Proteomes" id="UP000001861">
    <property type="component" value="Unassembled WGS sequence"/>
</dbReference>
<dbReference type="GeneID" id="6007358"/>
<feature type="domain" description="Nephrocystin 3-like N-terminal" evidence="3">
    <location>
        <begin position="98"/>
        <end position="177"/>
    </location>
</feature>
<dbReference type="VEuPathDB" id="FungiDB:CC1G_02356"/>
<comment type="caution">
    <text evidence="4">The sequence shown here is derived from an EMBL/GenBank/DDBJ whole genome shotgun (WGS) entry which is preliminary data.</text>
</comment>
<dbReference type="PANTHER" id="PTHR10039">
    <property type="entry name" value="AMELOGENIN"/>
    <property type="match status" value="1"/>
</dbReference>
<dbReference type="eggNOG" id="ENOG502SWD0">
    <property type="taxonomic scope" value="Eukaryota"/>
</dbReference>
<dbReference type="KEGG" id="cci:CC1G_02356"/>
<dbReference type="InterPro" id="IPR056884">
    <property type="entry name" value="NPHP3-like_N"/>
</dbReference>
<accession>A8N7U9</accession>
<organism evidence="4 5">
    <name type="scientific">Coprinopsis cinerea (strain Okayama-7 / 130 / ATCC MYA-4618 / FGSC 9003)</name>
    <name type="common">Inky cap fungus</name>
    <name type="synonym">Hormographiella aspergillata</name>
    <dbReference type="NCBI Taxonomy" id="240176"/>
    <lineage>
        <taxon>Eukaryota</taxon>
        <taxon>Fungi</taxon>
        <taxon>Dikarya</taxon>
        <taxon>Basidiomycota</taxon>
        <taxon>Agaricomycotina</taxon>
        <taxon>Agaricomycetes</taxon>
        <taxon>Agaricomycetidae</taxon>
        <taxon>Agaricales</taxon>
        <taxon>Agaricineae</taxon>
        <taxon>Psathyrellaceae</taxon>
        <taxon>Coprinopsis</taxon>
    </lineage>
</organism>
<dbReference type="InParanoid" id="A8N7U9"/>
<dbReference type="Pfam" id="PF24883">
    <property type="entry name" value="NPHP3_N"/>
    <property type="match status" value="1"/>
</dbReference>
<sequence>MGQRSSDLNDAGRHSGQMPVTQDFENEDKQLFEPPRQVNIGGGNFYNVERDLHVQINNYAPSSADERVELVSKLRGLLAPGVNFRKIHADVRKQRTNGTGRWLLESRLYREWKKSANGIIWWMAGAGKTVLASTVIEDLLALESERTCVLMVYSRYTEPLTVSDILKALIKQCVERHQGDSC</sequence>
<dbReference type="OMA" id="LNSENHG"/>
<reference evidence="4 5" key="1">
    <citation type="journal article" date="2010" name="Proc. Natl. Acad. Sci. U.S.A.">
        <title>Insights into evolution of multicellular fungi from the assembled chromosomes of the mushroom Coprinopsis cinerea (Coprinus cinereus).</title>
        <authorList>
            <person name="Stajich J.E."/>
            <person name="Wilke S.K."/>
            <person name="Ahren D."/>
            <person name="Au C.H."/>
            <person name="Birren B.W."/>
            <person name="Borodovsky M."/>
            <person name="Burns C."/>
            <person name="Canback B."/>
            <person name="Casselton L.A."/>
            <person name="Cheng C.K."/>
            <person name="Deng J."/>
            <person name="Dietrich F.S."/>
            <person name="Fargo D.C."/>
            <person name="Farman M.L."/>
            <person name="Gathman A.C."/>
            <person name="Goldberg J."/>
            <person name="Guigo R."/>
            <person name="Hoegger P.J."/>
            <person name="Hooker J.B."/>
            <person name="Huggins A."/>
            <person name="James T.Y."/>
            <person name="Kamada T."/>
            <person name="Kilaru S."/>
            <person name="Kodira C."/>
            <person name="Kues U."/>
            <person name="Kupfer D."/>
            <person name="Kwan H.S."/>
            <person name="Lomsadze A."/>
            <person name="Li W."/>
            <person name="Lilly W.W."/>
            <person name="Ma L.J."/>
            <person name="Mackey A.J."/>
            <person name="Manning G."/>
            <person name="Martin F."/>
            <person name="Muraguchi H."/>
            <person name="Natvig D.O."/>
            <person name="Palmerini H."/>
            <person name="Ramesh M.A."/>
            <person name="Rehmeyer C.J."/>
            <person name="Roe B.A."/>
            <person name="Shenoy N."/>
            <person name="Stanke M."/>
            <person name="Ter-Hovhannisyan V."/>
            <person name="Tunlid A."/>
            <person name="Velagapudi R."/>
            <person name="Vision T.J."/>
            <person name="Zeng Q."/>
            <person name="Zolan M.E."/>
            <person name="Pukkila P.J."/>
        </authorList>
    </citation>
    <scope>NUCLEOTIDE SEQUENCE [LARGE SCALE GENOMIC DNA]</scope>
    <source>
        <strain evidence="5">Okayama-7 / 130 / ATCC MYA-4618 / FGSC 9003</strain>
    </source>
</reference>
<dbReference type="AlphaFoldDB" id="A8N7U9"/>
<evidence type="ECO:0000313" key="4">
    <source>
        <dbReference type="EMBL" id="EAU90969.2"/>
    </source>
</evidence>
<keyword evidence="1" id="KW-0677">Repeat</keyword>
<protein>
    <recommendedName>
        <fullName evidence="3">Nephrocystin 3-like N-terminal domain-containing protein</fullName>
    </recommendedName>
</protein>
<dbReference type="HOGENOM" id="CLU_1481915_0_0_1"/>
<gene>
    <name evidence="4" type="ORF">CC1G_02356</name>
</gene>
<dbReference type="OrthoDB" id="7464126at2759"/>
<proteinExistence type="predicted"/>
<dbReference type="EMBL" id="AACS02000003">
    <property type="protein sequence ID" value="EAU90969.2"/>
    <property type="molecule type" value="Genomic_DNA"/>
</dbReference>
<evidence type="ECO:0000256" key="1">
    <source>
        <dbReference type="ARBA" id="ARBA00022737"/>
    </source>
</evidence>